<proteinExistence type="predicted"/>
<evidence type="ECO:0000313" key="1">
    <source>
        <dbReference type="EMBL" id="QQP50853.1"/>
    </source>
</evidence>
<dbReference type="OrthoDB" id="10156538at2759"/>
<reference evidence="2" key="1">
    <citation type="submission" date="2021-01" db="EMBL/GenBank/DDBJ databases">
        <title>Caligus Genome Assembly.</title>
        <authorList>
            <person name="Gallardo-Escarate C."/>
        </authorList>
    </citation>
    <scope>NUCLEOTIDE SEQUENCE [LARGE SCALE GENOMIC DNA]</scope>
</reference>
<organism evidence="1 2">
    <name type="scientific">Caligus rogercresseyi</name>
    <name type="common">Sea louse</name>
    <dbReference type="NCBI Taxonomy" id="217165"/>
    <lineage>
        <taxon>Eukaryota</taxon>
        <taxon>Metazoa</taxon>
        <taxon>Ecdysozoa</taxon>
        <taxon>Arthropoda</taxon>
        <taxon>Crustacea</taxon>
        <taxon>Multicrustacea</taxon>
        <taxon>Hexanauplia</taxon>
        <taxon>Copepoda</taxon>
        <taxon>Siphonostomatoida</taxon>
        <taxon>Caligidae</taxon>
        <taxon>Caligus</taxon>
    </lineage>
</organism>
<protein>
    <submittedName>
        <fullName evidence="1">Uncharacterized protein</fullName>
    </submittedName>
</protein>
<accession>A0A7T8HIU2</accession>
<dbReference type="Proteomes" id="UP000595437">
    <property type="component" value="Chromosome 7"/>
</dbReference>
<keyword evidence="2" id="KW-1185">Reference proteome</keyword>
<evidence type="ECO:0000313" key="2">
    <source>
        <dbReference type="Proteomes" id="UP000595437"/>
    </source>
</evidence>
<sequence>MATGYSDNDSHSRADIDDASYVLKLKYLTLLADSNVEDIKSSLDFWITDRANATHLGVTEENILKCSAHIILGADHADKVFKNTEQKS</sequence>
<gene>
    <name evidence="1" type="ORF">FKW44_011994</name>
</gene>
<name>A0A7T8HIU2_CALRO</name>
<feature type="non-terminal residue" evidence="1">
    <location>
        <position position="88"/>
    </location>
</feature>
<dbReference type="AlphaFoldDB" id="A0A7T8HIU2"/>
<dbReference type="EMBL" id="CP045896">
    <property type="protein sequence ID" value="QQP50853.1"/>
    <property type="molecule type" value="Genomic_DNA"/>
</dbReference>